<feature type="region of interest" description="Disordered" evidence="1">
    <location>
        <begin position="96"/>
        <end position="115"/>
    </location>
</feature>
<organism evidence="3 4">
    <name type="scientific">Trichostrongylus colubriformis</name>
    <name type="common">Black scour worm</name>
    <dbReference type="NCBI Taxonomy" id="6319"/>
    <lineage>
        <taxon>Eukaryota</taxon>
        <taxon>Metazoa</taxon>
        <taxon>Ecdysozoa</taxon>
        <taxon>Nematoda</taxon>
        <taxon>Chromadorea</taxon>
        <taxon>Rhabditida</taxon>
        <taxon>Rhabditina</taxon>
        <taxon>Rhabditomorpha</taxon>
        <taxon>Strongyloidea</taxon>
        <taxon>Trichostrongylidae</taxon>
        <taxon>Trichostrongylus</taxon>
    </lineage>
</organism>
<proteinExistence type="predicted"/>
<feature type="signal peptide" evidence="2">
    <location>
        <begin position="1"/>
        <end position="19"/>
    </location>
</feature>
<evidence type="ECO:0000313" key="4">
    <source>
        <dbReference type="Proteomes" id="UP001331761"/>
    </source>
</evidence>
<protein>
    <submittedName>
        <fullName evidence="3">Uncharacterized protein</fullName>
    </submittedName>
</protein>
<gene>
    <name evidence="3" type="ORF">GCK32_007944</name>
</gene>
<dbReference type="AlphaFoldDB" id="A0AAN8FSH2"/>
<accession>A0AAN8FSH2</accession>
<feature type="compositionally biased region" description="Low complexity" evidence="1">
    <location>
        <begin position="103"/>
        <end position="114"/>
    </location>
</feature>
<keyword evidence="2" id="KW-0732">Signal</keyword>
<reference evidence="3 4" key="1">
    <citation type="submission" date="2019-10" db="EMBL/GenBank/DDBJ databases">
        <title>Assembly and Annotation for the nematode Trichostrongylus colubriformis.</title>
        <authorList>
            <person name="Martin J."/>
        </authorList>
    </citation>
    <scope>NUCLEOTIDE SEQUENCE [LARGE SCALE GENOMIC DNA]</scope>
    <source>
        <strain evidence="3">G859</strain>
        <tissue evidence="3">Whole worm</tissue>
    </source>
</reference>
<evidence type="ECO:0000313" key="3">
    <source>
        <dbReference type="EMBL" id="KAK5984112.1"/>
    </source>
</evidence>
<dbReference type="Proteomes" id="UP001331761">
    <property type="component" value="Unassembled WGS sequence"/>
</dbReference>
<keyword evidence="4" id="KW-1185">Reference proteome</keyword>
<name>A0AAN8FSH2_TRICO</name>
<dbReference type="EMBL" id="WIXE01003252">
    <property type="protein sequence ID" value="KAK5984112.1"/>
    <property type="molecule type" value="Genomic_DNA"/>
</dbReference>
<evidence type="ECO:0000256" key="2">
    <source>
        <dbReference type="SAM" id="SignalP"/>
    </source>
</evidence>
<comment type="caution">
    <text evidence="3">The sequence shown here is derived from an EMBL/GenBank/DDBJ whole genome shotgun (WGS) entry which is preliminary data.</text>
</comment>
<sequence>MFYSLTSFLVFLLLPLAQAQYNQWNLFSSHFNPFPPGTFKGGVFDPNWGANLANQIQKVTSYVVSNATSSGNGVSVVTKDGVTSVTATIGGRPHTTQFPAGASISTSTSSHTNSEGQLVEEFTINVDGKSYTYKTIDGRTIGPPGGGPFEIN</sequence>
<evidence type="ECO:0000256" key="1">
    <source>
        <dbReference type="SAM" id="MobiDB-lite"/>
    </source>
</evidence>
<feature type="chain" id="PRO_5042829397" evidence="2">
    <location>
        <begin position="20"/>
        <end position="152"/>
    </location>
</feature>